<sequence>MTENIDGGWGEAQADVKDLEALAAKRSKANAEQADETIKLNKTIKKKTLAFENLETELKDKAKELRAHMHEGHVAPTPASTIVPEPKLRFKCNIRSESSSGNKNVFFDLNGAVGQNPPVHAISDGSYKWNSNQIWEIFSVPGSNTRIIIKNAGNSFVLFSTGHGQTVKCERNRDVSDLAAQWDLQGATVENVTDSTQVRFRNAKDGTYLDLSGSNIANGTAFLTYNGHGGANQAFKLWKH</sequence>
<dbReference type="EMBL" id="JAAOAS010000019">
    <property type="protein sequence ID" value="KAF5604110.1"/>
    <property type="molecule type" value="Genomic_DNA"/>
</dbReference>
<evidence type="ECO:0000313" key="4">
    <source>
        <dbReference type="Proteomes" id="UP000546213"/>
    </source>
</evidence>
<keyword evidence="1" id="KW-0175">Coiled coil</keyword>
<dbReference type="SUPFAM" id="SSF50370">
    <property type="entry name" value="Ricin B-like lectins"/>
    <property type="match status" value="1"/>
</dbReference>
<comment type="caution">
    <text evidence="3">The sequence shown here is derived from an EMBL/GenBank/DDBJ whole genome shotgun (WGS) entry which is preliminary data.</text>
</comment>
<keyword evidence="4" id="KW-1185">Reference proteome</keyword>
<proteinExistence type="predicted"/>
<feature type="domain" description="Ricin B lectin" evidence="2">
    <location>
        <begin position="132"/>
        <end position="224"/>
    </location>
</feature>
<dbReference type="InterPro" id="IPR000772">
    <property type="entry name" value="Ricin_B_lectin"/>
</dbReference>
<evidence type="ECO:0000313" key="3">
    <source>
        <dbReference type="EMBL" id="KAF5604110.1"/>
    </source>
</evidence>
<evidence type="ECO:0000256" key="1">
    <source>
        <dbReference type="SAM" id="Coils"/>
    </source>
</evidence>
<gene>
    <name evidence="3" type="ORF">FPCIR_978</name>
</gene>
<feature type="coiled-coil region" evidence="1">
    <location>
        <begin position="44"/>
        <end position="71"/>
    </location>
</feature>
<reference evidence="3 4" key="1">
    <citation type="submission" date="2020-05" db="EMBL/GenBank/DDBJ databases">
        <title>Identification and distribution of gene clusters putatively required for synthesis of sphingolipid metabolism inhibitors in phylogenetically diverse species of the filamentous fungus Fusarium.</title>
        <authorList>
            <person name="Kim H.-S."/>
            <person name="Busman M."/>
            <person name="Brown D.W."/>
            <person name="Divon H."/>
            <person name="Uhlig S."/>
            <person name="Proctor R.H."/>
        </authorList>
    </citation>
    <scope>NUCLEOTIDE SEQUENCE [LARGE SCALE GENOMIC DNA]</scope>
    <source>
        <strain evidence="3 4">NRRL 36939</strain>
    </source>
</reference>
<protein>
    <submittedName>
        <fullName evidence="3">Hard-surface inducible</fullName>
    </submittedName>
</protein>
<dbReference type="Pfam" id="PF14200">
    <property type="entry name" value="RicinB_lectin_2"/>
    <property type="match status" value="1"/>
</dbReference>
<dbReference type="AlphaFoldDB" id="A0A8H5PVW5"/>
<accession>A0A8H5PVW5</accession>
<dbReference type="OrthoDB" id="2131701at2759"/>
<organism evidence="3 4">
    <name type="scientific">Fusarium pseudocircinatum</name>
    <dbReference type="NCBI Taxonomy" id="56676"/>
    <lineage>
        <taxon>Eukaryota</taxon>
        <taxon>Fungi</taxon>
        <taxon>Dikarya</taxon>
        <taxon>Ascomycota</taxon>
        <taxon>Pezizomycotina</taxon>
        <taxon>Sordariomycetes</taxon>
        <taxon>Hypocreomycetidae</taxon>
        <taxon>Hypocreales</taxon>
        <taxon>Nectriaceae</taxon>
        <taxon>Fusarium</taxon>
        <taxon>Fusarium fujikuroi species complex</taxon>
    </lineage>
</organism>
<name>A0A8H5PVW5_9HYPO</name>
<evidence type="ECO:0000259" key="2">
    <source>
        <dbReference type="Pfam" id="PF14200"/>
    </source>
</evidence>
<dbReference type="Gene3D" id="2.80.10.50">
    <property type="match status" value="1"/>
</dbReference>
<dbReference type="Proteomes" id="UP000546213">
    <property type="component" value="Unassembled WGS sequence"/>
</dbReference>
<dbReference type="InterPro" id="IPR035992">
    <property type="entry name" value="Ricin_B-like_lectins"/>
</dbReference>